<comment type="cofactor">
    <cofactor evidence="3">
        <name>heme</name>
        <dbReference type="ChEBI" id="CHEBI:30413"/>
    </cofactor>
</comment>
<dbReference type="EMBL" id="CAJVPI010000643">
    <property type="protein sequence ID" value="CAG8558796.1"/>
    <property type="molecule type" value="Genomic_DNA"/>
</dbReference>
<dbReference type="PRINTS" id="PR00463">
    <property type="entry name" value="EP450I"/>
</dbReference>
<dbReference type="GO" id="GO:0005506">
    <property type="term" value="F:iron ion binding"/>
    <property type="evidence" value="ECO:0007669"/>
    <property type="project" value="InterPro"/>
</dbReference>
<dbReference type="InterPro" id="IPR002401">
    <property type="entry name" value="Cyt_P450_E_grp-I"/>
</dbReference>
<keyword evidence="4" id="KW-0560">Oxidoreductase</keyword>
<evidence type="ECO:0000256" key="3">
    <source>
        <dbReference type="PIRSR" id="PIRSR602401-1"/>
    </source>
</evidence>
<keyword evidence="5" id="KW-1133">Transmembrane helix</keyword>
<evidence type="ECO:0000256" key="1">
    <source>
        <dbReference type="ARBA" id="ARBA00022723"/>
    </source>
</evidence>
<sequence length="526" mass="61151">MSIISNLRNEILSRVDWTLIFAVIVFVYIFKTYRLYFTTRKSRPPGPIPLPIIGHLHHVIGNVADKKSQLNDKYGELCEITMFGYRCVIISKPEYLKELFSPNVYSPFLRRLPVSEGFKAVGMDCEGLLLNHDVDKWRHNRKFFTKSLSPPSFIKLSVKYTAEACAELTKYWGTLKHDRMVRLDEWYRAFTSDMMGLVASGAKEDSMRIYYEKLHGLKGQGKQTKSLSRGEQYRLLRTEYPDALAFFIFVPKILWSLPIIRNQVQRYRNVLDNLTSFEVDFINKRKESLQKTDQKDNEKESVRDDFLTMLLTQNGETDSSADIIKQNIREMFSAGTGTTTSALCAVAYLLAKNPECEERMVNELFSVLGKDRNIELADLSKLTYTEMVINETMRLYPVVPLTYRYSPKTELKIAEYVFPANTIFTINLAHMHRNPRYFPNPNAFDPERFAGNWKERYPQYAFSPFGQGVKACPGRNFAMAEMKTILAQVYRKYTFKLVKPDEPLHFKFSLVNDISKLEAYLEERKV</sequence>
<organism evidence="6 7">
    <name type="scientific">Paraglomus brasilianum</name>
    <dbReference type="NCBI Taxonomy" id="144538"/>
    <lineage>
        <taxon>Eukaryota</taxon>
        <taxon>Fungi</taxon>
        <taxon>Fungi incertae sedis</taxon>
        <taxon>Mucoromycota</taxon>
        <taxon>Glomeromycotina</taxon>
        <taxon>Glomeromycetes</taxon>
        <taxon>Paraglomerales</taxon>
        <taxon>Paraglomeraceae</taxon>
        <taxon>Paraglomus</taxon>
    </lineage>
</organism>
<comment type="similarity">
    <text evidence="4">Belongs to the cytochrome P450 family.</text>
</comment>
<dbReference type="InterPro" id="IPR036396">
    <property type="entry name" value="Cyt_P450_sf"/>
</dbReference>
<comment type="caution">
    <text evidence="6">The sequence shown here is derived from an EMBL/GenBank/DDBJ whole genome shotgun (WGS) entry which is preliminary data.</text>
</comment>
<accession>A0A9N9BA08</accession>
<dbReference type="SUPFAM" id="SSF48264">
    <property type="entry name" value="Cytochrome P450"/>
    <property type="match status" value="1"/>
</dbReference>
<evidence type="ECO:0000256" key="5">
    <source>
        <dbReference type="SAM" id="Phobius"/>
    </source>
</evidence>
<evidence type="ECO:0000313" key="6">
    <source>
        <dbReference type="EMBL" id="CAG8558796.1"/>
    </source>
</evidence>
<protein>
    <submittedName>
        <fullName evidence="6">8919_t:CDS:1</fullName>
    </submittedName>
</protein>
<dbReference type="PANTHER" id="PTHR24301">
    <property type="entry name" value="THROMBOXANE-A SYNTHASE"/>
    <property type="match status" value="1"/>
</dbReference>
<keyword evidence="2 3" id="KW-0408">Iron</keyword>
<keyword evidence="5" id="KW-0812">Transmembrane</keyword>
<dbReference type="AlphaFoldDB" id="A0A9N9BA08"/>
<evidence type="ECO:0000256" key="2">
    <source>
        <dbReference type="ARBA" id="ARBA00023004"/>
    </source>
</evidence>
<keyword evidence="5" id="KW-0472">Membrane</keyword>
<dbReference type="GO" id="GO:0020037">
    <property type="term" value="F:heme binding"/>
    <property type="evidence" value="ECO:0007669"/>
    <property type="project" value="InterPro"/>
</dbReference>
<dbReference type="Gene3D" id="1.10.630.10">
    <property type="entry name" value="Cytochrome P450"/>
    <property type="match status" value="1"/>
</dbReference>
<keyword evidence="7" id="KW-1185">Reference proteome</keyword>
<feature type="binding site" description="axial binding residue" evidence="3">
    <location>
        <position position="472"/>
    </location>
    <ligand>
        <name>heme</name>
        <dbReference type="ChEBI" id="CHEBI:30413"/>
    </ligand>
    <ligandPart>
        <name>Fe</name>
        <dbReference type="ChEBI" id="CHEBI:18248"/>
    </ligandPart>
</feature>
<evidence type="ECO:0000313" key="7">
    <source>
        <dbReference type="Proteomes" id="UP000789739"/>
    </source>
</evidence>
<dbReference type="PRINTS" id="PR00385">
    <property type="entry name" value="P450"/>
</dbReference>
<reference evidence="6" key="1">
    <citation type="submission" date="2021-06" db="EMBL/GenBank/DDBJ databases">
        <authorList>
            <person name="Kallberg Y."/>
            <person name="Tangrot J."/>
            <person name="Rosling A."/>
        </authorList>
    </citation>
    <scope>NUCLEOTIDE SEQUENCE</scope>
    <source>
        <strain evidence="6">BR232B</strain>
    </source>
</reference>
<proteinExistence type="inferred from homology"/>
<dbReference type="Proteomes" id="UP000789739">
    <property type="component" value="Unassembled WGS sequence"/>
</dbReference>
<gene>
    <name evidence="6" type="ORF">PBRASI_LOCUS5479</name>
</gene>
<dbReference type="Pfam" id="PF00067">
    <property type="entry name" value="p450"/>
    <property type="match status" value="1"/>
</dbReference>
<name>A0A9N9BA08_9GLOM</name>
<dbReference type="PROSITE" id="PS00086">
    <property type="entry name" value="CYTOCHROME_P450"/>
    <property type="match status" value="1"/>
</dbReference>
<dbReference type="InterPro" id="IPR001128">
    <property type="entry name" value="Cyt_P450"/>
</dbReference>
<dbReference type="PANTHER" id="PTHR24301:SF2">
    <property type="entry name" value="THROMBOXANE-A SYNTHASE"/>
    <property type="match status" value="1"/>
</dbReference>
<feature type="transmembrane region" description="Helical" evidence="5">
    <location>
        <begin position="15"/>
        <end position="33"/>
    </location>
</feature>
<keyword evidence="1 3" id="KW-0479">Metal-binding</keyword>
<dbReference type="GO" id="GO:0016705">
    <property type="term" value="F:oxidoreductase activity, acting on paired donors, with incorporation or reduction of molecular oxygen"/>
    <property type="evidence" value="ECO:0007669"/>
    <property type="project" value="InterPro"/>
</dbReference>
<dbReference type="InterPro" id="IPR017972">
    <property type="entry name" value="Cyt_P450_CS"/>
</dbReference>
<dbReference type="OrthoDB" id="1470350at2759"/>
<keyword evidence="4" id="KW-0503">Monooxygenase</keyword>
<keyword evidence="3 4" id="KW-0349">Heme</keyword>
<evidence type="ECO:0000256" key="4">
    <source>
        <dbReference type="RuleBase" id="RU000461"/>
    </source>
</evidence>
<dbReference type="GO" id="GO:0004497">
    <property type="term" value="F:monooxygenase activity"/>
    <property type="evidence" value="ECO:0007669"/>
    <property type="project" value="UniProtKB-KW"/>
</dbReference>